<gene>
    <name evidence="2" type="ORF">EPI11_11450</name>
</gene>
<evidence type="ECO:0000313" key="3">
    <source>
        <dbReference type="Proteomes" id="UP000287527"/>
    </source>
</evidence>
<comment type="caution">
    <text evidence="2">The sequence shown here is derived from an EMBL/GenBank/DDBJ whole genome shotgun (WGS) entry which is preliminary data.</text>
</comment>
<proteinExistence type="predicted"/>
<evidence type="ECO:0000313" key="2">
    <source>
        <dbReference type="EMBL" id="RWW99561.1"/>
    </source>
</evidence>
<name>A0A3S3QCI3_9FLAO</name>
<dbReference type="OrthoDB" id="713689at2"/>
<dbReference type="AlphaFoldDB" id="A0A3S3QCI3"/>
<dbReference type="RefSeq" id="WP_128390112.1">
    <property type="nucleotide sequence ID" value="NZ_SBII01000008.1"/>
</dbReference>
<dbReference type="PROSITE" id="PS51257">
    <property type="entry name" value="PROKAR_LIPOPROTEIN"/>
    <property type="match status" value="1"/>
</dbReference>
<keyword evidence="1" id="KW-0732">Signal</keyword>
<evidence type="ECO:0000256" key="1">
    <source>
        <dbReference type="SAM" id="SignalP"/>
    </source>
</evidence>
<sequence length="188" mass="19701">MKNLRILALALVSITTFSSCSSDDDKATLVNEEEVITTINATLTPQGGGTPVVLLSRDLDGDGPNAPIVTASGNFTVGAIYNGTVTFLNELTNPAEDITAEIKEEGDEHQIFFQQTGLGTFAYNDKDVNNRPIGLNFVYTAAATPATGTLNIVLIHEPNKAGEGVSQGIITNAAGATDAQVTFNVTVQ</sequence>
<dbReference type="Proteomes" id="UP000287527">
    <property type="component" value="Unassembled WGS sequence"/>
</dbReference>
<feature type="chain" id="PRO_5018587707" evidence="1">
    <location>
        <begin position="23"/>
        <end position="188"/>
    </location>
</feature>
<organism evidence="2 3">
    <name type="scientific">Flavobacterium cerinum</name>
    <dbReference type="NCBI Taxonomy" id="2502784"/>
    <lineage>
        <taxon>Bacteria</taxon>
        <taxon>Pseudomonadati</taxon>
        <taxon>Bacteroidota</taxon>
        <taxon>Flavobacteriia</taxon>
        <taxon>Flavobacteriales</taxon>
        <taxon>Flavobacteriaceae</taxon>
        <taxon>Flavobacterium</taxon>
    </lineage>
</organism>
<accession>A0A3S3QCI3</accession>
<dbReference type="EMBL" id="SBII01000008">
    <property type="protein sequence ID" value="RWW99561.1"/>
    <property type="molecule type" value="Genomic_DNA"/>
</dbReference>
<reference evidence="2 3" key="1">
    <citation type="submission" date="2019-01" db="EMBL/GenBank/DDBJ databases">
        <title>Flavobacterium sp. nov.,isolated from freshwater.</title>
        <authorList>
            <person name="Zhang R."/>
            <person name="Du Z.-J."/>
        </authorList>
    </citation>
    <scope>NUCLEOTIDE SEQUENCE [LARGE SCALE GENOMIC DNA]</scope>
    <source>
        <strain evidence="2 3">1E403</strain>
    </source>
</reference>
<feature type="signal peptide" evidence="1">
    <location>
        <begin position="1"/>
        <end position="22"/>
    </location>
</feature>
<keyword evidence="3" id="KW-1185">Reference proteome</keyword>
<protein>
    <submittedName>
        <fullName evidence="2">Type 1 periplasmic binding fold superfamily protein</fullName>
    </submittedName>
</protein>